<dbReference type="InterPro" id="IPR019734">
    <property type="entry name" value="TPR_rpt"/>
</dbReference>
<dbReference type="EMBL" id="JADIMZ010000028">
    <property type="protein sequence ID" value="MBO8432050.1"/>
    <property type="molecule type" value="Genomic_DNA"/>
</dbReference>
<reference evidence="4" key="1">
    <citation type="submission" date="2020-10" db="EMBL/GenBank/DDBJ databases">
        <authorList>
            <person name="Gilroy R."/>
        </authorList>
    </citation>
    <scope>NUCLEOTIDE SEQUENCE</scope>
    <source>
        <strain evidence="4">2889</strain>
    </source>
</reference>
<gene>
    <name evidence="4" type="ORF">IAB08_01990</name>
</gene>
<dbReference type="PANTHER" id="PTHR44858:SF1">
    <property type="entry name" value="UDP-N-ACETYLGLUCOSAMINE--PEPTIDE N-ACETYLGLUCOSAMINYLTRANSFERASE SPINDLY-RELATED"/>
    <property type="match status" value="1"/>
</dbReference>
<proteinExistence type="predicted"/>
<feature type="region of interest" description="Disordered" evidence="3">
    <location>
        <begin position="503"/>
        <end position="525"/>
    </location>
</feature>
<dbReference type="SMART" id="SM00028">
    <property type="entry name" value="TPR"/>
    <property type="match status" value="6"/>
</dbReference>
<dbReference type="PANTHER" id="PTHR44858">
    <property type="entry name" value="TETRATRICOPEPTIDE REPEAT PROTEIN 6"/>
    <property type="match status" value="1"/>
</dbReference>
<protein>
    <recommendedName>
        <fullName evidence="6">Tetratricopeptide repeat protein</fullName>
    </recommendedName>
</protein>
<dbReference type="InterPro" id="IPR050498">
    <property type="entry name" value="Ycf3"/>
</dbReference>
<comment type="caution">
    <text evidence="4">The sequence shown here is derived from an EMBL/GenBank/DDBJ whole genome shotgun (WGS) entry which is preliminary data.</text>
</comment>
<dbReference type="Proteomes" id="UP000823612">
    <property type="component" value="Unassembled WGS sequence"/>
</dbReference>
<evidence type="ECO:0000256" key="1">
    <source>
        <dbReference type="ARBA" id="ARBA00022737"/>
    </source>
</evidence>
<name>A0A9D9GYT6_9BACT</name>
<dbReference type="AlphaFoldDB" id="A0A9D9GYT6"/>
<evidence type="ECO:0008006" key="6">
    <source>
        <dbReference type="Google" id="ProtNLM"/>
    </source>
</evidence>
<keyword evidence="1" id="KW-0677">Repeat</keyword>
<evidence type="ECO:0000256" key="2">
    <source>
        <dbReference type="ARBA" id="ARBA00022803"/>
    </source>
</evidence>
<accession>A0A9D9GYT6</accession>
<dbReference type="Gene3D" id="1.25.40.10">
    <property type="entry name" value="Tetratricopeptide repeat domain"/>
    <property type="match status" value="3"/>
</dbReference>
<keyword evidence="2" id="KW-0802">TPR repeat</keyword>
<dbReference type="SUPFAM" id="SSF48452">
    <property type="entry name" value="TPR-like"/>
    <property type="match status" value="1"/>
</dbReference>
<organism evidence="4 5">
    <name type="scientific">Candidatus Pullibacteroides excrementavium</name>
    <dbReference type="NCBI Taxonomy" id="2840905"/>
    <lineage>
        <taxon>Bacteria</taxon>
        <taxon>Pseudomonadati</taxon>
        <taxon>Bacteroidota</taxon>
        <taxon>Bacteroidia</taxon>
        <taxon>Bacteroidales</taxon>
        <taxon>Candidatus Pullibacteroides</taxon>
    </lineage>
</organism>
<dbReference type="InterPro" id="IPR011990">
    <property type="entry name" value="TPR-like_helical_dom_sf"/>
</dbReference>
<evidence type="ECO:0000256" key="3">
    <source>
        <dbReference type="SAM" id="MobiDB-lite"/>
    </source>
</evidence>
<evidence type="ECO:0000313" key="4">
    <source>
        <dbReference type="EMBL" id="MBO8432050.1"/>
    </source>
</evidence>
<reference evidence="4" key="2">
    <citation type="journal article" date="2021" name="PeerJ">
        <title>Extensive microbial diversity within the chicken gut microbiome revealed by metagenomics and culture.</title>
        <authorList>
            <person name="Gilroy R."/>
            <person name="Ravi A."/>
            <person name="Getino M."/>
            <person name="Pursley I."/>
            <person name="Horton D.L."/>
            <person name="Alikhan N.F."/>
            <person name="Baker D."/>
            <person name="Gharbi K."/>
            <person name="Hall N."/>
            <person name="Watson M."/>
            <person name="Adriaenssens E.M."/>
            <person name="Foster-Nyarko E."/>
            <person name="Jarju S."/>
            <person name="Secka A."/>
            <person name="Antonio M."/>
            <person name="Oren A."/>
            <person name="Chaudhuri R.R."/>
            <person name="La Ragione R."/>
            <person name="Hildebrand F."/>
            <person name="Pallen M.J."/>
        </authorList>
    </citation>
    <scope>NUCLEOTIDE SEQUENCE</scope>
    <source>
        <strain evidence="4">2889</strain>
    </source>
</reference>
<sequence length="525" mass="61160">MEDSWENYMDEESKRLLERYEKELDSGGLGFFDVDEYVVLIDSLMMRSQLTEAVQLVQLARKQYPEASELKVKQAELSLENGFYQQSLMLLQEVEDVEPYLYELYLVRGHALKLLARYEEAEKAFGEARKKGADEIDVSMGMAELEVARGRKEKAWPYLKRMIGYQEDTVEVCNRFIDLVVKSGLFSEAIGLARQLAKDNPYKILYWKLLAELSENAGAYEQALEANEFVLAIQPDDKEALFGKFRNLSYTDDNRSPLPFYLQMEKEVKDLADLIPLWCRIAQEYEIEENWEEAMSYYRRILDFPETRPYALFRMGVISNYRLDFPSALSFFFQALQEPEAFEHDVENLSKVYRGIARTYYYMGHATENLHYNRMAAELQPDYRYHAYAYVLDACDLGEMSTALGYIDMMLRSASCSWLYLCKACLYYYGGRKEDSYALFAQAFSGDPITRDDADLRIPDIYEEDPRVLELRNEYSPGYEANEPEDIEPYVYYGPDEEYLQRKGLIASEEGDRDSEAGYGGEQRS</sequence>
<evidence type="ECO:0000313" key="5">
    <source>
        <dbReference type="Proteomes" id="UP000823612"/>
    </source>
</evidence>